<feature type="transmembrane region" description="Helical" evidence="1">
    <location>
        <begin position="20"/>
        <end position="42"/>
    </location>
</feature>
<accession>A0A6J4L474</accession>
<reference evidence="2" key="1">
    <citation type="submission" date="2020-02" db="EMBL/GenBank/DDBJ databases">
        <authorList>
            <person name="Meier V. D."/>
        </authorList>
    </citation>
    <scope>NUCLEOTIDE SEQUENCE</scope>
    <source>
        <strain evidence="2">AVDCRST_MAG48</strain>
    </source>
</reference>
<proteinExistence type="predicted"/>
<dbReference type="EMBL" id="CADCTS010000376">
    <property type="protein sequence ID" value="CAA9320912.1"/>
    <property type="molecule type" value="Genomic_DNA"/>
</dbReference>
<name>A0A6J4L474_9ACTN</name>
<dbReference type="InterPro" id="IPR016039">
    <property type="entry name" value="Thiolase-like"/>
</dbReference>
<evidence type="ECO:0000256" key="1">
    <source>
        <dbReference type="SAM" id="Phobius"/>
    </source>
</evidence>
<keyword evidence="1" id="KW-1133">Transmembrane helix</keyword>
<keyword evidence="2" id="KW-0012">Acyltransferase</keyword>
<organism evidence="2">
    <name type="scientific">uncultured Friedmanniella sp</name>
    <dbReference type="NCBI Taxonomy" id="335381"/>
    <lineage>
        <taxon>Bacteria</taxon>
        <taxon>Bacillati</taxon>
        <taxon>Actinomycetota</taxon>
        <taxon>Actinomycetes</taxon>
        <taxon>Propionibacteriales</taxon>
        <taxon>Nocardioidaceae</taxon>
        <taxon>Friedmanniella</taxon>
        <taxon>environmental samples</taxon>
    </lineage>
</organism>
<dbReference type="AlphaFoldDB" id="A0A6J4L474"/>
<dbReference type="GO" id="GO:0016210">
    <property type="term" value="F:naringenin-chalcone synthase activity"/>
    <property type="evidence" value="ECO:0007669"/>
    <property type="project" value="UniProtKB-EC"/>
</dbReference>
<protein>
    <submittedName>
        <fullName evidence="2">Naringenin-chalcone synthase</fullName>
        <ecNumber evidence="2">2.3.1.74</ecNumber>
    </submittedName>
</protein>
<gene>
    <name evidence="2" type="ORF">AVDCRST_MAG48-2639</name>
</gene>
<dbReference type="SUPFAM" id="SSF53901">
    <property type="entry name" value="Thiolase-like"/>
    <property type="match status" value="1"/>
</dbReference>
<sequence length="43" mass="4566">SASVLHVLADTLRDRPPRPGSFGLMLAMGPGFCSELVLLQALE</sequence>
<keyword evidence="1" id="KW-0472">Membrane</keyword>
<evidence type="ECO:0000313" key="2">
    <source>
        <dbReference type="EMBL" id="CAA9320912.1"/>
    </source>
</evidence>
<feature type="non-terminal residue" evidence="2">
    <location>
        <position position="1"/>
    </location>
</feature>
<dbReference type="EC" id="2.3.1.74" evidence="2"/>
<keyword evidence="2" id="KW-0808">Transferase</keyword>
<dbReference type="Gene3D" id="3.40.47.10">
    <property type="match status" value="1"/>
</dbReference>
<keyword evidence="1" id="KW-0812">Transmembrane</keyword>